<name>A0AAX1UJ80_CERSP</name>
<evidence type="ECO:0000256" key="5">
    <source>
        <dbReference type="ARBA" id="ARBA00023204"/>
    </source>
</evidence>
<evidence type="ECO:0000313" key="10">
    <source>
        <dbReference type="Proteomes" id="UP000266305"/>
    </source>
</evidence>
<dbReference type="PANTHER" id="PTHR10815">
    <property type="entry name" value="METHYLATED-DNA--PROTEIN-CYSTEINE METHYLTRANSFERASE"/>
    <property type="match status" value="1"/>
</dbReference>
<proteinExistence type="predicted"/>
<dbReference type="NCBIfam" id="TIGR00589">
    <property type="entry name" value="ogt"/>
    <property type="match status" value="1"/>
</dbReference>
<feature type="domain" description="Methylated-DNA-[protein]-cysteine S-methyltransferase DNA binding" evidence="7">
    <location>
        <begin position="72"/>
        <end position="144"/>
    </location>
</feature>
<dbReference type="GO" id="GO:0032259">
    <property type="term" value="P:methylation"/>
    <property type="evidence" value="ECO:0007669"/>
    <property type="project" value="UniProtKB-KW"/>
</dbReference>
<feature type="domain" description="Methylguanine DNA methyltransferase ribonuclease-like" evidence="8">
    <location>
        <begin position="7"/>
        <end position="62"/>
    </location>
</feature>
<evidence type="ECO:0000256" key="6">
    <source>
        <dbReference type="ARBA" id="ARBA00049348"/>
    </source>
</evidence>
<dbReference type="CDD" id="cd06445">
    <property type="entry name" value="ATase"/>
    <property type="match status" value="1"/>
</dbReference>
<dbReference type="GO" id="GO:0003908">
    <property type="term" value="F:methylated-DNA-[protein]-cysteine S-methyltransferase activity"/>
    <property type="evidence" value="ECO:0007669"/>
    <property type="project" value="UniProtKB-EC"/>
</dbReference>
<dbReference type="Pfam" id="PF02870">
    <property type="entry name" value="Methyltransf_1N"/>
    <property type="match status" value="1"/>
</dbReference>
<accession>A0AAX1UJ80</accession>
<dbReference type="GO" id="GO:0006281">
    <property type="term" value="P:DNA repair"/>
    <property type="evidence" value="ECO:0007669"/>
    <property type="project" value="UniProtKB-KW"/>
</dbReference>
<dbReference type="SUPFAM" id="SSF53155">
    <property type="entry name" value="Methylated DNA-protein cysteine methyltransferase domain"/>
    <property type="match status" value="1"/>
</dbReference>
<dbReference type="SUPFAM" id="SSF46767">
    <property type="entry name" value="Methylated DNA-protein cysteine methyltransferase, C-terminal domain"/>
    <property type="match status" value="1"/>
</dbReference>
<dbReference type="EMBL" id="QWGP01000015">
    <property type="protein sequence ID" value="RHZ93867.1"/>
    <property type="molecule type" value="Genomic_DNA"/>
</dbReference>
<dbReference type="InterPro" id="IPR036631">
    <property type="entry name" value="MGMT_N_sf"/>
</dbReference>
<dbReference type="Proteomes" id="UP000266305">
    <property type="component" value="Unassembled WGS sequence"/>
</dbReference>
<evidence type="ECO:0000256" key="3">
    <source>
        <dbReference type="ARBA" id="ARBA00022679"/>
    </source>
</evidence>
<reference evidence="9 10" key="1">
    <citation type="submission" date="2018-08" db="EMBL/GenBank/DDBJ databases">
        <title>Draft genome sequence of Rhodobacter sphaeroides FY.</title>
        <authorList>
            <person name="Rayyan A."/>
            <person name="Meyer T.E."/>
            <person name="Kyndt J.A."/>
        </authorList>
    </citation>
    <scope>NUCLEOTIDE SEQUENCE [LARGE SCALE GENOMIC DNA]</scope>
    <source>
        <strain evidence="9 10">FY</strain>
    </source>
</reference>
<dbReference type="InterPro" id="IPR008332">
    <property type="entry name" value="MethylG_MeTrfase_N"/>
</dbReference>
<evidence type="ECO:0000313" key="9">
    <source>
        <dbReference type="EMBL" id="RHZ93867.1"/>
    </source>
</evidence>
<dbReference type="AlphaFoldDB" id="A0AAX1UJ80"/>
<keyword evidence="5" id="KW-0234">DNA repair</keyword>
<evidence type="ECO:0000256" key="2">
    <source>
        <dbReference type="ARBA" id="ARBA00022603"/>
    </source>
</evidence>
<dbReference type="Gene3D" id="3.30.160.70">
    <property type="entry name" value="Methylated DNA-protein cysteine methyltransferase domain"/>
    <property type="match status" value="1"/>
</dbReference>
<dbReference type="Gene3D" id="1.10.10.10">
    <property type="entry name" value="Winged helix-like DNA-binding domain superfamily/Winged helix DNA-binding domain"/>
    <property type="match status" value="1"/>
</dbReference>
<evidence type="ECO:0000256" key="1">
    <source>
        <dbReference type="ARBA" id="ARBA00001286"/>
    </source>
</evidence>
<protein>
    <submittedName>
        <fullName evidence="9">Methylated-DNA--[protein]-cysteine S-methyltransferase</fullName>
        <ecNumber evidence="9">2.1.1.63</ecNumber>
    </submittedName>
</protein>
<keyword evidence="4" id="KW-0227">DNA damage</keyword>
<evidence type="ECO:0000259" key="8">
    <source>
        <dbReference type="Pfam" id="PF02870"/>
    </source>
</evidence>
<comment type="catalytic activity">
    <reaction evidence="6">
        <text>a 6-O-methyl-2'-deoxyguanosine in DNA + L-cysteinyl-[protein] = S-methyl-L-cysteinyl-[protein] + a 2'-deoxyguanosine in DNA</text>
        <dbReference type="Rhea" id="RHEA:24000"/>
        <dbReference type="Rhea" id="RHEA-COMP:10131"/>
        <dbReference type="Rhea" id="RHEA-COMP:10132"/>
        <dbReference type="Rhea" id="RHEA-COMP:11367"/>
        <dbReference type="Rhea" id="RHEA-COMP:11368"/>
        <dbReference type="ChEBI" id="CHEBI:29950"/>
        <dbReference type="ChEBI" id="CHEBI:82612"/>
        <dbReference type="ChEBI" id="CHEBI:85445"/>
        <dbReference type="ChEBI" id="CHEBI:85448"/>
        <dbReference type="EC" id="2.1.1.63"/>
    </reaction>
</comment>
<dbReference type="PROSITE" id="PS00374">
    <property type="entry name" value="MGMT"/>
    <property type="match status" value="1"/>
</dbReference>
<dbReference type="InterPro" id="IPR001497">
    <property type="entry name" value="MethylDNA_cys_MeTrfase_AS"/>
</dbReference>
<dbReference type="EC" id="2.1.1.63" evidence="9"/>
<keyword evidence="2 9" id="KW-0489">Methyltransferase</keyword>
<dbReference type="RefSeq" id="WP_002720733.1">
    <property type="nucleotide sequence ID" value="NZ_CP033446.1"/>
</dbReference>
<dbReference type="Pfam" id="PF01035">
    <property type="entry name" value="DNA_binding_1"/>
    <property type="match status" value="1"/>
</dbReference>
<dbReference type="InterPro" id="IPR036388">
    <property type="entry name" value="WH-like_DNA-bd_sf"/>
</dbReference>
<organism evidence="9 10">
    <name type="scientific">Cereibacter sphaeroides</name>
    <name type="common">Rhodobacter sphaeroides</name>
    <dbReference type="NCBI Taxonomy" id="1063"/>
    <lineage>
        <taxon>Bacteria</taxon>
        <taxon>Pseudomonadati</taxon>
        <taxon>Pseudomonadota</taxon>
        <taxon>Alphaproteobacteria</taxon>
        <taxon>Rhodobacterales</taxon>
        <taxon>Paracoccaceae</taxon>
        <taxon>Cereibacter</taxon>
    </lineage>
</organism>
<dbReference type="InterPro" id="IPR014048">
    <property type="entry name" value="MethylDNA_cys_MeTrfase_DNA-bd"/>
</dbReference>
<dbReference type="PANTHER" id="PTHR10815:SF13">
    <property type="entry name" value="METHYLATED-DNA--PROTEIN-CYSTEINE METHYLTRANSFERASE"/>
    <property type="match status" value="1"/>
</dbReference>
<evidence type="ECO:0000256" key="4">
    <source>
        <dbReference type="ARBA" id="ARBA00022763"/>
    </source>
</evidence>
<comment type="catalytic activity">
    <reaction evidence="1">
        <text>a 4-O-methyl-thymidine in DNA + L-cysteinyl-[protein] = a thymidine in DNA + S-methyl-L-cysteinyl-[protein]</text>
        <dbReference type="Rhea" id="RHEA:53428"/>
        <dbReference type="Rhea" id="RHEA-COMP:10131"/>
        <dbReference type="Rhea" id="RHEA-COMP:10132"/>
        <dbReference type="Rhea" id="RHEA-COMP:13555"/>
        <dbReference type="Rhea" id="RHEA-COMP:13556"/>
        <dbReference type="ChEBI" id="CHEBI:29950"/>
        <dbReference type="ChEBI" id="CHEBI:82612"/>
        <dbReference type="ChEBI" id="CHEBI:137386"/>
        <dbReference type="ChEBI" id="CHEBI:137387"/>
        <dbReference type="EC" id="2.1.1.63"/>
    </reaction>
</comment>
<gene>
    <name evidence="9" type="ORF">D1114_13660</name>
</gene>
<sequence length="147" mass="15475">MKGAVLTPVGRVVLTEEDGTLVRLSWSDEEAEGESPLLAEAAAQIAAYFDRRLTRFELPLALGSGRAALFHKALLAIPFGETRRYGELARGLGIPPQAVGRACGQNPLPILVPCHRVLGATGLGGFSAPGGIETKIALLRHEGALLI</sequence>
<keyword evidence="3 9" id="KW-0808">Transferase</keyword>
<evidence type="ECO:0000259" key="7">
    <source>
        <dbReference type="Pfam" id="PF01035"/>
    </source>
</evidence>
<comment type="caution">
    <text evidence="9">The sequence shown here is derived from an EMBL/GenBank/DDBJ whole genome shotgun (WGS) entry which is preliminary data.</text>
</comment>
<dbReference type="InterPro" id="IPR036217">
    <property type="entry name" value="MethylDNA_cys_MeTrfase_DNAb"/>
</dbReference>